<dbReference type="EMBL" id="CABWIB010000001">
    <property type="protein sequence ID" value="VWL85029.1"/>
    <property type="molecule type" value="Genomic_DNA"/>
</dbReference>
<name>A0A6I8MD56_9FUSO</name>
<keyword evidence="3" id="KW-1185">Reference proteome</keyword>
<dbReference type="InterPro" id="IPR024072">
    <property type="entry name" value="DHFR-like_dom_sf"/>
</dbReference>
<dbReference type="Pfam" id="PF00186">
    <property type="entry name" value="DHFR_1"/>
    <property type="match status" value="1"/>
</dbReference>
<dbReference type="InterPro" id="IPR001796">
    <property type="entry name" value="DHFR_dom"/>
</dbReference>
<dbReference type="GO" id="GO:0004146">
    <property type="term" value="F:dihydrofolate reductase activity"/>
    <property type="evidence" value="ECO:0007669"/>
    <property type="project" value="InterPro"/>
</dbReference>
<organism evidence="2 3">
    <name type="scientific">Oceanivirga miroungae</name>
    <dbReference type="NCBI Taxonomy" id="1130046"/>
    <lineage>
        <taxon>Bacteria</taxon>
        <taxon>Fusobacteriati</taxon>
        <taxon>Fusobacteriota</taxon>
        <taxon>Fusobacteriia</taxon>
        <taxon>Fusobacteriales</taxon>
        <taxon>Leptotrichiaceae</taxon>
        <taxon>Oceanivirga</taxon>
    </lineage>
</organism>
<dbReference type="AlphaFoldDB" id="A0A6I8MD56"/>
<protein>
    <recommendedName>
        <fullName evidence="1">DHFR domain-containing protein</fullName>
    </recommendedName>
</protein>
<dbReference type="Proteomes" id="UP000419017">
    <property type="component" value="Unassembled WGS sequence"/>
</dbReference>
<gene>
    <name evidence="2" type="ORF">OMES3154_00306</name>
</gene>
<dbReference type="SUPFAM" id="SSF53597">
    <property type="entry name" value="Dihydrofolate reductase-like"/>
    <property type="match status" value="1"/>
</dbReference>
<evidence type="ECO:0000259" key="1">
    <source>
        <dbReference type="Pfam" id="PF00186"/>
    </source>
</evidence>
<dbReference type="GO" id="GO:0046654">
    <property type="term" value="P:tetrahydrofolate biosynthetic process"/>
    <property type="evidence" value="ECO:0007669"/>
    <property type="project" value="InterPro"/>
</dbReference>
<reference evidence="2 3" key="1">
    <citation type="submission" date="2019-10" db="EMBL/GenBank/DDBJ databases">
        <authorList>
            <person name="Blom J."/>
        </authorList>
    </citation>
    <scope>NUCLEOTIDE SEQUENCE [LARGE SCALE GENOMIC DNA]</scope>
    <source>
        <strain evidence="2 3">ES3154-GLU</strain>
    </source>
</reference>
<dbReference type="Gene3D" id="3.40.430.10">
    <property type="entry name" value="Dihydrofolate Reductase, subunit A"/>
    <property type="match status" value="1"/>
</dbReference>
<evidence type="ECO:0000313" key="3">
    <source>
        <dbReference type="Proteomes" id="UP000419017"/>
    </source>
</evidence>
<feature type="domain" description="DHFR" evidence="1">
    <location>
        <begin position="1"/>
        <end position="139"/>
    </location>
</feature>
<sequence>MIVCITKDNLMGSKNAMGNGLLWDVKEELNYFKEKTMGHSLLFGVNTSKYVPIDKIRKTRDVYILDYSVDVPKLIEKLEGENKEIFICGGYNTYKYFLEKYIPSEIYVSILKDHVLIKESENKLYFPKLEEYGYKKEMIKEYDDFYAYVYKN</sequence>
<accession>A0A6I8MD56</accession>
<proteinExistence type="predicted"/>
<evidence type="ECO:0000313" key="2">
    <source>
        <dbReference type="EMBL" id="VWL85029.1"/>
    </source>
</evidence>